<proteinExistence type="inferred from homology"/>
<dbReference type="Pfam" id="PF00106">
    <property type="entry name" value="adh_short"/>
    <property type="match status" value="1"/>
</dbReference>
<dbReference type="PRINTS" id="PR00081">
    <property type="entry name" value="GDHRDH"/>
</dbReference>
<dbReference type="PANTHER" id="PTHR44196">
    <property type="entry name" value="DEHYDROGENASE/REDUCTASE SDR FAMILY MEMBER 7B"/>
    <property type="match status" value="1"/>
</dbReference>
<dbReference type="PANTHER" id="PTHR44196:SF2">
    <property type="entry name" value="SHORT-CHAIN DEHYDROGENASE-RELATED"/>
    <property type="match status" value="1"/>
</dbReference>
<dbReference type="CDD" id="cd05233">
    <property type="entry name" value="SDR_c"/>
    <property type="match status" value="1"/>
</dbReference>
<keyword evidence="2" id="KW-0560">Oxidoreductase</keyword>
<sequence>MTRPVAVITGASDGIGAALARIFAANGHELALVARRGDRLEALADEIAANGAAVRPLPIELDLTTEGAVDLLSERLGEAGLTPRFLVNNAGFGLMGRAIELDAAEQLAIVDLNMRALTALTLRFLPAIVAVKGGVLNVASVAAFMPGPGFAVYYATKAYVRSFSEALSQELKPLGVKVACLCPGPVQTGFQARAGMDLSGFMTAIKPAMLPAAEVARQGYEGLMAGKRVIVPGLANRLFVWGSAVTPRALLLPLLASAQQRR</sequence>
<organism evidence="4 5">
    <name type="scientific">Methylocystis rosea</name>
    <dbReference type="NCBI Taxonomy" id="173366"/>
    <lineage>
        <taxon>Bacteria</taxon>
        <taxon>Pseudomonadati</taxon>
        <taxon>Pseudomonadota</taxon>
        <taxon>Alphaproteobacteria</taxon>
        <taxon>Hyphomicrobiales</taxon>
        <taxon>Methylocystaceae</taxon>
        <taxon>Methylocystis</taxon>
    </lineage>
</organism>
<dbReference type="RefSeq" id="WP_154451475.1">
    <property type="nucleotide sequence ID" value="NZ_CP044328.1"/>
</dbReference>
<reference evidence="5" key="1">
    <citation type="submission" date="2019-09" db="EMBL/GenBank/DDBJ databases">
        <title>Isolation and complete genome sequencing of Methylocystis species.</title>
        <authorList>
            <person name="Rumah B.L."/>
            <person name="Stead C.E."/>
            <person name="Stevens B.C."/>
            <person name="Minton N.P."/>
            <person name="Grosse-Honebrink A."/>
            <person name="Zhang Y."/>
        </authorList>
    </citation>
    <scope>NUCLEOTIDE SEQUENCE [LARGE SCALE GENOMIC DNA]</scope>
    <source>
        <strain evidence="5">BRCS1</strain>
    </source>
</reference>
<dbReference type="SUPFAM" id="SSF51735">
    <property type="entry name" value="NAD(P)-binding Rossmann-fold domains"/>
    <property type="match status" value="1"/>
</dbReference>
<dbReference type="Gene3D" id="3.40.50.720">
    <property type="entry name" value="NAD(P)-binding Rossmann-like Domain"/>
    <property type="match status" value="1"/>
</dbReference>
<evidence type="ECO:0000313" key="4">
    <source>
        <dbReference type="EMBL" id="QGM93715.1"/>
    </source>
</evidence>
<dbReference type="InterPro" id="IPR002347">
    <property type="entry name" value="SDR_fam"/>
</dbReference>
<evidence type="ECO:0000313" key="5">
    <source>
        <dbReference type="Proteomes" id="UP000424673"/>
    </source>
</evidence>
<dbReference type="PIRSF" id="PIRSF000126">
    <property type="entry name" value="11-beta-HSD1"/>
    <property type="match status" value="1"/>
</dbReference>
<evidence type="ECO:0000256" key="1">
    <source>
        <dbReference type="ARBA" id="ARBA00006484"/>
    </source>
</evidence>
<dbReference type="EMBL" id="CP044328">
    <property type="protein sequence ID" value="QGM93715.1"/>
    <property type="molecule type" value="Genomic_DNA"/>
</dbReference>
<dbReference type="PRINTS" id="PR00080">
    <property type="entry name" value="SDRFAMILY"/>
</dbReference>
<evidence type="ECO:0000256" key="2">
    <source>
        <dbReference type="ARBA" id="ARBA00023002"/>
    </source>
</evidence>
<name>A0ABX6EH17_9HYPH</name>
<evidence type="ECO:0000256" key="3">
    <source>
        <dbReference type="RuleBase" id="RU000363"/>
    </source>
</evidence>
<comment type="similarity">
    <text evidence="1 3">Belongs to the short-chain dehydrogenases/reductases (SDR) family.</text>
</comment>
<gene>
    <name evidence="4" type="ORF">F7D13_06555</name>
</gene>
<protein>
    <submittedName>
        <fullName evidence="4">SDR family oxidoreductase</fullName>
    </submittedName>
</protein>
<accession>A0ABX6EH17</accession>
<keyword evidence="5" id="KW-1185">Reference proteome</keyword>
<dbReference type="Proteomes" id="UP000424673">
    <property type="component" value="Chromosome"/>
</dbReference>
<dbReference type="InterPro" id="IPR036291">
    <property type="entry name" value="NAD(P)-bd_dom_sf"/>
</dbReference>
<reference evidence="4 5" key="2">
    <citation type="journal article" date="2021" name="AMB Express">
        <title>Isolation and characterisation of Methylocystis spp. for poly-3-hydroxybutyrate production using waste methane feedstocks.</title>
        <authorList>
            <person name="Rumah B.L."/>
            <person name="Stead C.E."/>
            <person name="Claxton Stevens B.H."/>
            <person name="Minton N.P."/>
            <person name="Grosse-Honebrink A."/>
            <person name="Zhang Y."/>
        </authorList>
    </citation>
    <scope>NUCLEOTIDE SEQUENCE [LARGE SCALE GENOMIC DNA]</scope>
    <source>
        <strain evidence="4 5">BRCS1</strain>
    </source>
</reference>